<dbReference type="Proteomes" id="UP000320523">
    <property type="component" value="Unassembled WGS sequence"/>
</dbReference>
<dbReference type="EMBL" id="SFAT01000197">
    <property type="protein sequence ID" value="TRU92205.1"/>
    <property type="molecule type" value="Genomic_DNA"/>
</dbReference>
<sequence length="227" mass="25926">MGLGFVYDNDWTLSITLLDDPHDIFFAFLEKIDFDPLSKNYSAFAVSTKCMPILFPSGQISIFCVFFWDKSEPTEYPEPPYSQYYIGILFGQIIGNSNGEKRTCFAYQFSSEDELIVFTPNKAEKTLEYAYPGQGKVKAYPIPFSAAQGVRQWKGQSLSTNIGSFTDLQDQLAHFSDLLKNQKTWSFSSENFPVDWKGSDYYALRKIRTQYVGSEPESGNVFPKIDR</sequence>
<evidence type="ECO:0000313" key="2">
    <source>
        <dbReference type="Proteomes" id="UP000320523"/>
    </source>
</evidence>
<dbReference type="AlphaFoldDB" id="A0A552J922"/>
<evidence type="ECO:0000313" key="1">
    <source>
        <dbReference type="EMBL" id="TRU92205.1"/>
    </source>
</evidence>
<organism evidence="1 2">
    <name type="scientific">Microcystis wesenbergii Mw_QC_S_20081001_S30D</name>
    <dbReference type="NCBI Taxonomy" id="2486245"/>
    <lineage>
        <taxon>Bacteria</taxon>
        <taxon>Bacillati</taxon>
        <taxon>Cyanobacteriota</taxon>
        <taxon>Cyanophyceae</taxon>
        <taxon>Oscillatoriophycideae</taxon>
        <taxon>Chroococcales</taxon>
        <taxon>Microcystaceae</taxon>
        <taxon>Microcystis</taxon>
    </lineage>
</organism>
<name>A0A552J922_9CHRO</name>
<protein>
    <submittedName>
        <fullName evidence="1">Uncharacterized protein</fullName>
    </submittedName>
</protein>
<accession>A0A552J922</accession>
<proteinExistence type="predicted"/>
<reference evidence="1 2" key="1">
    <citation type="submission" date="2019-01" db="EMBL/GenBank/DDBJ databases">
        <title>Coherence of Microcystis species and biogeography revealed through population genomics.</title>
        <authorList>
            <person name="Perez-Carrascal O.M."/>
            <person name="Terrat Y."/>
            <person name="Giani A."/>
            <person name="Fortin N."/>
            <person name="Tromas N."/>
            <person name="Shapiro B.J."/>
        </authorList>
    </citation>
    <scope>NUCLEOTIDE SEQUENCE [LARGE SCALE GENOMIC DNA]</scope>
    <source>
        <strain evidence="1">Mw_QC_S_20081001_S30D</strain>
    </source>
</reference>
<comment type="caution">
    <text evidence="1">The sequence shown here is derived from an EMBL/GenBank/DDBJ whole genome shotgun (WGS) entry which is preliminary data.</text>
</comment>
<gene>
    <name evidence="1" type="ORF">EWV75_21080</name>
</gene>